<sequence>MVVLAIPLRIHIPFNIYRTFAGFYFLFPSYEVQVYKRLAQMAESGATQECHCVEIVPRLISVAIIVPGLLTHLDIFHFSNLHIYMPAGSSRPACPKQTKGRHASRPFFLSPQVSFWKCHLRRIHRARFLAAV</sequence>
<evidence type="ECO:0000313" key="2">
    <source>
        <dbReference type="Proteomes" id="UP000242180"/>
    </source>
</evidence>
<organism evidence="1 2">
    <name type="scientific">Syncephalastrum racemosum</name>
    <name type="common">Filamentous fungus</name>
    <dbReference type="NCBI Taxonomy" id="13706"/>
    <lineage>
        <taxon>Eukaryota</taxon>
        <taxon>Fungi</taxon>
        <taxon>Fungi incertae sedis</taxon>
        <taxon>Mucoromycota</taxon>
        <taxon>Mucoromycotina</taxon>
        <taxon>Mucoromycetes</taxon>
        <taxon>Mucorales</taxon>
        <taxon>Syncephalastraceae</taxon>
        <taxon>Syncephalastrum</taxon>
    </lineage>
</organism>
<gene>
    <name evidence="1" type="ORF">BCR43DRAFT_306269</name>
</gene>
<reference evidence="1 2" key="1">
    <citation type="submission" date="2016-07" db="EMBL/GenBank/DDBJ databases">
        <title>Pervasive Adenine N6-methylation of Active Genes in Fungi.</title>
        <authorList>
            <consortium name="DOE Joint Genome Institute"/>
            <person name="Mondo S.J."/>
            <person name="Dannebaum R.O."/>
            <person name="Kuo R.C."/>
            <person name="Labutti K."/>
            <person name="Haridas S."/>
            <person name="Kuo A."/>
            <person name="Salamov A."/>
            <person name="Ahrendt S.R."/>
            <person name="Lipzen A."/>
            <person name="Sullivan W."/>
            <person name="Andreopoulos W.B."/>
            <person name="Clum A."/>
            <person name="Lindquist E."/>
            <person name="Daum C."/>
            <person name="Ramamoorthy G.K."/>
            <person name="Gryganskyi A."/>
            <person name="Culley D."/>
            <person name="Magnuson J.K."/>
            <person name="James T.Y."/>
            <person name="O'Malley M.A."/>
            <person name="Stajich J.E."/>
            <person name="Spatafora J.W."/>
            <person name="Visel A."/>
            <person name="Grigoriev I.V."/>
        </authorList>
    </citation>
    <scope>NUCLEOTIDE SEQUENCE [LARGE SCALE GENOMIC DNA]</scope>
    <source>
        <strain evidence="1 2">NRRL 2496</strain>
    </source>
</reference>
<name>A0A1X2HAC6_SYNRA</name>
<accession>A0A1X2HAC6</accession>
<keyword evidence="2" id="KW-1185">Reference proteome</keyword>
<dbReference type="InParanoid" id="A0A1X2HAC6"/>
<proteinExistence type="predicted"/>
<dbReference type="AlphaFoldDB" id="A0A1X2HAC6"/>
<comment type="caution">
    <text evidence="1">The sequence shown here is derived from an EMBL/GenBank/DDBJ whole genome shotgun (WGS) entry which is preliminary data.</text>
</comment>
<protein>
    <submittedName>
        <fullName evidence="1">Uncharacterized protein</fullName>
    </submittedName>
</protein>
<evidence type="ECO:0000313" key="1">
    <source>
        <dbReference type="EMBL" id="ORY95609.1"/>
    </source>
</evidence>
<dbReference type="EMBL" id="MCGN01000006">
    <property type="protein sequence ID" value="ORY95609.1"/>
    <property type="molecule type" value="Genomic_DNA"/>
</dbReference>
<dbReference type="Proteomes" id="UP000242180">
    <property type="component" value="Unassembled WGS sequence"/>
</dbReference>